<feature type="compositionally biased region" description="Gly residues" evidence="1">
    <location>
        <begin position="578"/>
        <end position="588"/>
    </location>
</feature>
<feature type="compositionally biased region" description="Basic residues" evidence="1">
    <location>
        <begin position="1344"/>
        <end position="1355"/>
    </location>
</feature>
<feature type="domain" description="MBD" evidence="3">
    <location>
        <begin position="11"/>
        <end position="81"/>
    </location>
</feature>
<evidence type="ECO:0000259" key="2">
    <source>
        <dbReference type="PROSITE" id="PS50812"/>
    </source>
</evidence>
<evidence type="ECO:0000259" key="3">
    <source>
        <dbReference type="PROSITE" id="PS50982"/>
    </source>
</evidence>
<feature type="region of interest" description="Disordered" evidence="1">
    <location>
        <begin position="1118"/>
        <end position="1174"/>
    </location>
</feature>
<dbReference type="EMBL" id="JAGTTL010000012">
    <property type="protein sequence ID" value="KAK6315399.1"/>
    <property type="molecule type" value="Genomic_DNA"/>
</dbReference>
<dbReference type="PANTHER" id="PTHR16112">
    <property type="entry name" value="METHYL-CPG BINDING PROTEIN, DROSOPHILA"/>
    <property type="match status" value="1"/>
</dbReference>
<dbReference type="SUPFAM" id="SSF54171">
    <property type="entry name" value="DNA-binding domain"/>
    <property type="match status" value="1"/>
</dbReference>
<proteinExistence type="predicted"/>
<feature type="compositionally biased region" description="Low complexity" evidence="1">
    <location>
        <begin position="189"/>
        <end position="201"/>
    </location>
</feature>
<dbReference type="SMART" id="SM00391">
    <property type="entry name" value="MBD"/>
    <property type="match status" value="1"/>
</dbReference>
<name>A0AAN8LSL9_9TELE</name>
<feature type="compositionally biased region" description="Low complexity" evidence="1">
    <location>
        <begin position="315"/>
        <end position="329"/>
    </location>
</feature>
<feature type="compositionally biased region" description="Low complexity" evidence="1">
    <location>
        <begin position="876"/>
        <end position="888"/>
    </location>
</feature>
<feature type="region of interest" description="Disordered" evidence="1">
    <location>
        <begin position="371"/>
        <end position="406"/>
    </location>
</feature>
<dbReference type="Proteomes" id="UP001356427">
    <property type="component" value="Unassembled WGS sequence"/>
</dbReference>
<feature type="compositionally biased region" description="Basic residues" evidence="1">
    <location>
        <begin position="1047"/>
        <end position="1058"/>
    </location>
</feature>
<feature type="compositionally biased region" description="Low complexity" evidence="1">
    <location>
        <begin position="397"/>
        <end position="406"/>
    </location>
</feature>
<gene>
    <name evidence="4" type="ORF">J4Q44_G00149280</name>
</gene>
<organism evidence="4 5">
    <name type="scientific">Coregonus suidteri</name>
    <dbReference type="NCBI Taxonomy" id="861788"/>
    <lineage>
        <taxon>Eukaryota</taxon>
        <taxon>Metazoa</taxon>
        <taxon>Chordata</taxon>
        <taxon>Craniata</taxon>
        <taxon>Vertebrata</taxon>
        <taxon>Euteleostomi</taxon>
        <taxon>Actinopterygii</taxon>
        <taxon>Neopterygii</taxon>
        <taxon>Teleostei</taxon>
        <taxon>Protacanthopterygii</taxon>
        <taxon>Salmoniformes</taxon>
        <taxon>Salmonidae</taxon>
        <taxon>Coregoninae</taxon>
        <taxon>Coregonus</taxon>
    </lineage>
</organism>
<feature type="region of interest" description="Disordered" evidence="1">
    <location>
        <begin position="1216"/>
        <end position="1240"/>
    </location>
</feature>
<feature type="region of interest" description="Disordered" evidence="1">
    <location>
        <begin position="117"/>
        <end position="276"/>
    </location>
</feature>
<dbReference type="PROSITE" id="PS50982">
    <property type="entry name" value="MBD"/>
    <property type="match status" value="1"/>
</dbReference>
<feature type="region of interest" description="Disordered" evidence="1">
    <location>
        <begin position="1333"/>
        <end position="1355"/>
    </location>
</feature>
<dbReference type="InterPro" id="IPR001739">
    <property type="entry name" value="Methyl_CpG_DNA-bd"/>
</dbReference>
<feature type="compositionally biased region" description="Polar residues" evidence="1">
    <location>
        <begin position="796"/>
        <end position="820"/>
    </location>
</feature>
<dbReference type="PROSITE" id="PS50812">
    <property type="entry name" value="PWWP"/>
    <property type="match status" value="1"/>
</dbReference>
<dbReference type="GO" id="GO:0005634">
    <property type="term" value="C:nucleus"/>
    <property type="evidence" value="ECO:0007669"/>
    <property type="project" value="TreeGrafter"/>
</dbReference>
<dbReference type="GO" id="GO:0010369">
    <property type="term" value="C:chromocenter"/>
    <property type="evidence" value="ECO:0007669"/>
    <property type="project" value="TreeGrafter"/>
</dbReference>
<dbReference type="InterPro" id="IPR016177">
    <property type="entry name" value="DNA-bd_dom_sf"/>
</dbReference>
<feature type="compositionally biased region" description="Polar residues" evidence="1">
    <location>
        <begin position="921"/>
        <end position="931"/>
    </location>
</feature>
<evidence type="ECO:0008006" key="6">
    <source>
        <dbReference type="Google" id="ProtNLM"/>
    </source>
</evidence>
<accession>A0AAN8LSL9</accession>
<dbReference type="InterPro" id="IPR000313">
    <property type="entry name" value="PWWP_dom"/>
</dbReference>
<keyword evidence="5" id="KW-1185">Reference proteome</keyword>
<dbReference type="PANTHER" id="PTHR16112:SF18">
    <property type="entry name" value="METHYL-CPG-BINDING DOMAIN PROTEIN 5"/>
    <property type="match status" value="1"/>
</dbReference>
<feature type="region of interest" description="Disordered" evidence="1">
    <location>
        <begin position="302"/>
        <end position="355"/>
    </location>
</feature>
<feature type="region of interest" description="Disordered" evidence="1">
    <location>
        <begin position="419"/>
        <end position="470"/>
    </location>
</feature>
<reference evidence="4 5" key="1">
    <citation type="submission" date="2021-04" db="EMBL/GenBank/DDBJ databases">
        <authorList>
            <person name="De Guttry C."/>
            <person name="Zahm M."/>
            <person name="Klopp C."/>
            <person name="Cabau C."/>
            <person name="Louis A."/>
            <person name="Berthelot C."/>
            <person name="Parey E."/>
            <person name="Roest Crollius H."/>
            <person name="Montfort J."/>
            <person name="Robinson-Rechavi M."/>
            <person name="Bucao C."/>
            <person name="Bouchez O."/>
            <person name="Gislard M."/>
            <person name="Lluch J."/>
            <person name="Milhes M."/>
            <person name="Lampietro C."/>
            <person name="Lopez Roques C."/>
            <person name="Donnadieu C."/>
            <person name="Braasch I."/>
            <person name="Desvignes T."/>
            <person name="Postlethwait J."/>
            <person name="Bobe J."/>
            <person name="Wedekind C."/>
            <person name="Guiguen Y."/>
        </authorList>
    </citation>
    <scope>NUCLEOTIDE SEQUENCE [LARGE SCALE GENOMIC DNA]</scope>
    <source>
        <strain evidence="4">Cs_M1</strain>
        <tissue evidence="4">Blood</tissue>
    </source>
</reference>
<feature type="region of interest" description="Disordered" evidence="1">
    <location>
        <begin position="1036"/>
        <end position="1103"/>
    </location>
</feature>
<evidence type="ECO:0000313" key="5">
    <source>
        <dbReference type="Proteomes" id="UP001356427"/>
    </source>
</evidence>
<sequence length="1355" mass="145778">MNRTNKYEGLCSEGKPPPAEVPIGWQRRITQSRVVYISPSGSVLACLDQVKRYLLTDGTCKCGLECPLTIHKIFNFDPGAAVKHRMAEDARADATKLCLHKRKIIATATLHRNMESPHPSLALASQGGGTGTKTVGPMSHPAIKNNMHDGPPNKMAMSGQRYYNHELGSPPQRDPYSGYSRTRLGGGDRSSQQRSPYRSRSVLLNHSSSTSCGSQHYGDGTPSPRTELLGSPDPNMLGFHGACSPGSTHMNGDRFTPLSPPSVLLHGSPSATQPSCPIVGRTNVPINAKSPNMQKPSCSFPHNDFQHKPQPACHPHPQSHLSLSQLPPSSEKDPLGILDPIPSQGPLVPNVSGHSQVPPMNVNIPPASVPLPSNLPLPTGKSGPVGHGQRVQHHPAPSVSSSPIVSPVHMAGPILARVEESPHRSRCSSGSSEHGSFAHPTGLQVPCGGSKPHPRSPRASLGSPRPAMPPNSAYKMDKLHHLNDNPNYLPGRMNSSLSRHSNSMCPPAPGSDSVLQRNHSVGMPLNQMLDQQNPASFPASSLLSAAAKAQLVNQNKHPDSAAAAGTEAHSGSSLGHPGLVGGGRGGNLDGHSTLNQRYLPNPGPLASEGQTGRAALRDKLMGMAQQREANRKRKLSNDVSGGGINNDRAFDVLKHPMGGSGSISSSFPEPLRRMLQQGSLPPNTSMAQLLQSMSHQSAHNGPSHVGHSLARSGKSPFLEEALPRMSALQQSLQGPQLQGRAMVPGFQNMNSEGQISGQDLNMEQFNGPMNQMQEPALAGNFGVLGYGGGQHAAMGSMQSNPNSHQQQQFGHYQKPSQAQGNPHFRGRAGLPPMMSNGSVQAPSKSVEVSSSLSCELRQAQEESLQSLIRSSQANTLQQQRQQQQQLVQGPGRHSIQGQQHHRFQGHGSHPDAPLPDGVASNPMNSLLQSFQGGLPERIPLPNRTIMSRPGIMSMSQPGAPCLQEGHREYQAAQGLHSGGGEVIDPIHRAVMGTASKSTSNAITSTGGSGTFAATVVCEPVDLSHAINSVIHTGPLRSYQEPVPENRHHPKVGRPRKKTPERNNNSFSPVAMESPTRFRSPRRGAQRRQWDGEAEGQEQAGLWRDDELLQQLSLAQSRNGTYPERPKGQAHLGPQDQTPLQVPSGLYAHMNGNGRGRTSGRPRHPSLSPPEGHCTKDYSLFNGHLNGHLNGQLQGQLHGQLNGHCYNRYYNGHLNGSLSGEEDLRPGDSTSSSEGLQLHHRPITQTHYPGELLWGQGKGFPTWPGKMGSEGHMYSPGMVNSIQGKIESDNFQRTLTEDLETLHKANKITRNGGKWNNHLEAAIQEAMSELDKMTGNMSQRDRQVKTPKPKRRKISR</sequence>
<feature type="region of interest" description="Disordered" evidence="1">
    <location>
        <begin position="792"/>
        <end position="846"/>
    </location>
</feature>
<feature type="region of interest" description="Disordered" evidence="1">
    <location>
        <begin position="551"/>
        <end position="610"/>
    </location>
</feature>
<feature type="region of interest" description="Disordered" evidence="1">
    <location>
        <begin position="871"/>
        <end position="938"/>
    </location>
</feature>
<protein>
    <recommendedName>
        <fullName evidence="6">Methyl-CpG binding domain protein 5</fullName>
    </recommendedName>
</protein>
<feature type="domain" description="PWWP" evidence="2">
    <location>
        <begin position="1248"/>
        <end position="1290"/>
    </location>
</feature>
<comment type="caution">
    <text evidence="4">The sequence shown here is derived from an EMBL/GenBank/DDBJ whole genome shotgun (WGS) entry which is preliminary data.</text>
</comment>
<feature type="compositionally biased region" description="Polar residues" evidence="1">
    <location>
        <begin position="202"/>
        <end position="214"/>
    </location>
</feature>
<dbReference type="GO" id="GO:0003682">
    <property type="term" value="F:chromatin binding"/>
    <property type="evidence" value="ECO:0007669"/>
    <property type="project" value="TreeGrafter"/>
</dbReference>
<dbReference type="GO" id="GO:0003677">
    <property type="term" value="F:DNA binding"/>
    <property type="evidence" value="ECO:0007669"/>
    <property type="project" value="InterPro"/>
</dbReference>
<evidence type="ECO:0000256" key="1">
    <source>
        <dbReference type="SAM" id="MobiDB-lite"/>
    </source>
</evidence>
<evidence type="ECO:0000313" key="4">
    <source>
        <dbReference type="EMBL" id="KAK6315399.1"/>
    </source>
</evidence>